<dbReference type="PANTHER" id="PTHR15108">
    <property type="entry name" value="N-ACYLGLUCOSAMINE-2-EPIMERASE"/>
    <property type="match status" value="1"/>
</dbReference>
<reference evidence="3 4" key="1">
    <citation type="submission" date="2019-09" db="EMBL/GenBank/DDBJ databases">
        <title>Draft genome sequence of various Type strains from the CCUG.</title>
        <authorList>
            <person name="Pineiro-Iglesias B."/>
            <person name="Tunovic T."/>
            <person name="Unosson C."/>
            <person name="Inganas E."/>
            <person name="Ohlen M."/>
            <person name="Cardew S."/>
            <person name="Jensie-Markopoulos S."/>
            <person name="Salva-Serra F."/>
            <person name="Jaen-Luchoro D."/>
            <person name="Karlsson R."/>
            <person name="Svensson-Stadler L."/>
            <person name="Chun J."/>
            <person name="Moore E."/>
        </authorList>
    </citation>
    <scope>NUCLEOTIDE SEQUENCE [LARGE SCALE GENOMIC DNA]</scope>
    <source>
        <strain evidence="3 4">CCUG 53682T</strain>
    </source>
</reference>
<dbReference type="OrthoDB" id="5141876at2"/>
<dbReference type="InterPro" id="IPR008928">
    <property type="entry name" value="6-hairpin_glycosidase_sf"/>
</dbReference>
<dbReference type="GO" id="GO:0016853">
    <property type="term" value="F:isomerase activity"/>
    <property type="evidence" value="ECO:0007669"/>
    <property type="project" value="UniProtKB-KW"/>
</dbReference>
<protein>
    <submittedName>
        <fullName evidence="3">N-acylglucosamine 2-epimerase</fullName>
    </submittedName>
</protein>
<comment type="caution">
    <text evidence="3">The sequence shown here is derived from an EMBL/GenBank/DDBJ whole genome shotgun (WGS) entry which is preliminary data.</text>
</comment>
<evidence type="ECO:0000313" key="3">
    <source>
        <dbReference type="EMBL" id="KAA8717210.1"/>
    </source>
</evidence>
<evidence type="ECO:0000256" key="1">
    <source>
        <dbReference type="ARBA" id="ARBA00008558"/>
    </source>
</evidence>
<sequence length="422" mass="48279">MGLSPQQREQCRTLWQQELEHNILPFWQQAVDTDYGGVFTCFSNDGATRLSENKFTWSQGRFLWNESRQAALIRSGLCQGDAVPLLAHAKQTADFLLAHAFLDNGHCAFLLGSTGNKLEMTPGEGYDTSFYADCFIVIGLCEYAFVSGESEYFERALNLYDTIFQRLQTGCVRSDPYPAPPGFEPYAYEMIMLGTVSELLRYALRYQHSALSRLTALTRRSLARIFTELHEPDTLIPREMNVSPEHSDTLLARHKTPGHTLENMWFCFHAAQLLGETEKYLPAIRKIVSLMWHTGWDKKEGGLFRYVQADGSEPAGRLLGNDPYEKLIQDTWDTKIWWVHSEALYTLLLMADQTDDPEFYALYQQTADYVLKTFPNHEYGEWTQIRDRSGQPLNKVVALPVKDPFHIMRNLQLIVALCGQSS</sequence>
<dbReference type="GO" id="GO:0005975">
    <property type="term" value="P:carbohydrate metabolic process"/>
    <property type="evidence" value="ECO:0007669"/>
    <property type="project" value="InterPro"/>
</dbReference>
<dbReference type="Pfam" id="PF07221">
    <property type="entry name" value="GlcNAc_2-epim"/>
    <property type="match status" value="1"/>
</dbReference>
<comment type="similarity">
    <text evidence="1">Belongs to the N-acylglucosamine 2-epimerase family.</text>
</comment>
<keyword evidence="2" id="KW-0413">Isomerase</keyword>
<evidence type="ECO:0000313" key="4">
    <source>
        <dbReference type="Proteomes" id="UP000322181"/>
    </source>
</evidence>
<gene>
    <name evidence="3" type="ORF">F4V73_04930</name>
</gene>
<dbReference type="InterPro" id="IPR012341">
    <property type="entry name" value="6hp_glycosidase-like_sf"/>
</dbReference>
<accession>A0A5M9R8Z3</accession>
<dbReference type="EMBL" id="VXKB01000001">
    <property type="protein sequence ID" value="KAA8717210.1"/>
    <property type="molecule type" value="Genomic_DNA"/>
</dbReference>
<dbReference type="Proteomes" id="UP000322181">
    <property type="component" value="Unassembled WGS sequence"/>
</dbReference>
<dbReference type="SUPFAM" id="SSF48208">
    <property type="entry name" value="Six-hairpin glycosidases"/>
    <property type="match status" value="1"/>
</dbReference>
<organism evidence="3 4">
    <name type="scientific">Morganella psychrotolerans</name>
    <dbReference type="NCBI Taxonomy" id="368603"/>
    <lineage>
        <taxon>Bacteria</taxon>
        <taxon>Pseudomonadati</taxon>
        <taxon>Pseudomonadota</taxon>
        <taxon>Gammaproteobacteria</taxon>
        <taxon>Enterobacterales</taxon>
        <taxon>Morganellaceae</taxon>
        <taxon>Morganella</taxon>
    </lineage>
</organism>
<evidence type="ECO:0000256" key="2">
    <source>
        <dbReference type="ARBA" id="ARBA00023235"/>
    </source>
</evidence>
<dbReference type="InterPro" id="IPR010819">
    <property type="entry name" value="AGE/CE"/>
</dbReference>
<dbReference type="Gene3D" id="1.50.10.10">
    <property type="match status" value="1"/>
</dbReference>
<dbReference type="RefSeq" id="WP_067362427.1">
    <property type="nucleotide sequence ID" value="NZ_BAAAFS010000001.1"/>
</dbReference>
<proteinExistence type="inferred from homology"/>
<dbReference type="AlphaFoldDB" id="A0A5M9R8Z3"/>
<name>A0A5M9R8Z3_9GAMM</name>